<dbReference type="AlphaFoldDB" id="A0A7Y9EJU4"/>
<accession>A0A7Y9EJU4</accession>
<keyword evidence="3" id="KW-1185">Reference proteome</keyword>
<dbReference type="GO" id="GO:0003824">
    <property type="term" value="F:catalytic activity"/>
    <property type="evidence" value="ECO:0007669"/>
    <property type="project" value="InterPro"/>
</dbReference>
<dbReference type="Proteomes" id="UP000529783">
    <property type="component" value="Unassembled WGS sequence"/>
</dbReference>
<dbReference type="InterPro" id="IPR036551">
    <property type="entry name" value="Flavin_trans-like"/>
</dbReference>
<dbReference type="InterPro" id="IPR003382">
    <property type="entry name" value="Flavoprotein"/>
</dbReference>
<feature type="domain" description="Flavoprotein" evidence="1">
    <location>
        <begin position="7"/>
        <end position="164"/>
    </location>
</feature>
<gene>
    <name evidence="2" type="ORF">BJY14_005020</name>
</gene>
<evidence type="ECO:0000259" key="1">
    <source>
        <dbReference type="Pfam" id="PF02441"/>
    </source>
</evidence>
<proteinExistence type="predicted"/>
<dbReference type="SUPFAM" id="SSF52507">
    <property type="entry name" value="Homo-oligomeric flavin-containing Cys decarboxylases, HFCD"/>
    <property type="match status" value="1"/>
</dbReference>
<sequence>MTSAKVLYVVVCGAGAASDLEAFVRLAQGAGWHVRVIATPMGAKFLDLDRLAASTGGPVRTDFRQPHETSNGLPPADAIVVAPATFNTINKWALGITDTVAVGMLCEHLGMGVPILAVPQVKAELATHVAFGRNLDALRSMGARILFDPAAPPHARMPSWQDILTELNGILDG</sequence>
<comment type="caution">
    <text evidence="2">The sequence shown here is derived from an EMBL/GenBank/DDBJ whole genome shotgun (WGS) entry which is preliminary data.</text>
</comment>
<protein>
    <submittedName>
        <fullName evidence="2">Phosphopantothenoylcysteine synthetase/decarboxylase</fullName>
    </submittedName>
</protein>
<dbReference type="EMBL" id="JACCBA010000001">
    <property type="protein sequence ID" value="NYD49037.1"/>
    <property type="molecule type" value="Genomic_DNA"/>
</dbReference>
<name>A0A7Y9EJU4_9ACTN</name>
<evidence type="ECO:0000313" key="3">
    <source>
        <dbReference type="Proteomes" id="UP000529783"/>
    </source>
</evidence>
<organism evidence="2 3">
    <name type="scientific">Actinomadura luteofluorescens</name>
    <dbReference type="NCBI Taxonomy" id="46163"/>
    <lineage>
        <taxon>Bacteria</taxon>
        <taxon>Bacillati</taxon>
        <taxon>Actinomycetota</taxon>
        <taxon>Actinomycetes</taxon>
        <taxon>Streptosporangiales</taxon>
        <taxon>Thermomonosporaceae</taxon>
        <taxon>Actinomadura</taxon>
    </lineage>
</organism>
<dbReference type="Pfam" id="PF02441">
    <property type="entry name" value="Flavoprotein"/>
    <property type="match status" value="1"/>
</dbReference>
<dbReference type="Gene3D" id="3.40.50.1950">
    <property type="entry name" value="Flavin prenyltransferase-like"/>
    <property type="match status" value="1"/>
</dbReference>
<evidence type="ECO:0000313" key="2">
    <source>
        <dbReference type="EMBL" id="NYD49037.1"/>
    </source>
</evidence>
<dbReference type="RefSeq" id="WP_179845839.1">
    <property type="nucleotide sequence ID" value="NZ_JACCBA010000001.1"/>
</dbReference>
<reference evidence="2 3" key="1">
    <citation type="submission" date="2020-07" db="EMBL/GenBank/DDBJ databases">
        <title>Sequencing the genomes of 1000 actinobacteria strains.</title>
        <authorList>
            <person name="Klenk H.-P."/>
        </authorList>
    </citation>
    <scope>NUCLEOTIDE SEQUENCE [LARGE SCALE GENOMIC DNA]</scope>
    <source>
        <strain evidence="2 3">DSM 40398</strain>
    </source>
</reference>